<comment type="caution">
    <text evidence="1">The sequence shown here is derived from an EMBL/GenBank/DDBJ whole genome shotgun (WGS) entry which is preliminary data.</text>
</comment>
<feature type="non-terminal residue" evidence="1">
    <location>
        <position position="208"/>
    </location>
</feature>
<dbReference type="EMBL" id="BART01020971">
    <property type="protein sequence ID" value="GAG94539.1"/>
    <property type="molecule type" value="Genomic_DNA"/>
</dbReference>
<name>X1BF40_9ZZZZ</name>
<sequence length="208" mass="24825">MITETETLKPQLSEPFPDIPEIWVCPKTELRIPKDPVKNILWREKLLRKAEDDPIFQRDLIAASAESLTFWVNTFVWTYHQFDVNPETGERIEAIQPHNPFVTWVIQDELLDKFRYCLKNGKDVLIDKSRDMGASWLCIVFLHWLWLFRPDSQLLEMSRTQDYVDQTGNMKALFQKHDYINGWLPKWMLPPDVLFGQKYRTKMHMKNV</sequence>
<organism evidence="1">
    <name type="scientific">marine sediment metagenome</name>
    <dbReference type="NCBI Taxonomy" id="412755"/>
    <lineage>
        <taxon>unclassified sequences</taxon>
        <taxon>metagenomes</taxon>
        <taxon>ecological metagenomes</taxon>
    </lineage>
</organism>
<accession>X1BF40</accession>
<protein>
    <submittedName>
        <fullName evidence="1">Uncharacterized protein</fullName>
    </submittedName>
</protein>
<dbReference type="Gene3D" id="3.40.50.300">
    <property type="entry name" value="P-loop containing nucleotide triphosphate hydrolases"/>
    <property type="match status" value="1"/>
</dbReference>
<evidence type="ECO:0000313" key="1">
    <source>
        <dbReference type="EMBL" id="GAG94539.1"/>
    </source>
</evidence>
<gene>
    <name evidence="1" type="ORF">S01H4_38821</name>
</gene>
<dbReference type="AlphaFoldDB" id="X1BF40"/>
<proteinExistence type="predicted"/>
<reference evidence="1" key="1">
    <citation type="journal article" date="2014" name="Front. Microbiol.">
        <title>High frequency of phylogenetically diverse reductive dehalogenase-homologous genes in deep subseafloor sedimentary metagenomes.</title>
        <authorList>
            <person name="Kawai M."/>
            <person name="Futagami T."/>
            <person name="Toyoda A."/>
            <person name="Takaki Y."/>
            <person name="Nishi S."/>
            <person name="Hori S."/>
            <person name="Arai W."/>
            <person name="Tsubouchi T."/>
            <person name="Morono Y."/>
            <person name="Uchiyama I."/>
            <person name="Ito T."/>
            <person name="Fujiyama A."/>
            <person name="Inagaki F."/>
            <person name="Takami H."/>
        </authorList>
    </citation>
    <scope>NUCLEOTIDE SEQUENCE</scope>
    <source>
        <strain evidence="1">Expedition CK06-06</strain>
    </source>
</reference>
<dbReference type="InterPro" id="IPR027417">
    <property type="entry name" value="P-loop_NTPase"/>
</dbReference>